<dbReference type="PANTHER" id="PTHR43586:SF21">
    <property type="entry name" value="PYRIDOXAL PHOSPHATE (PLP)-DEPENDENT ASPARTATE AMINOTRANSFERASE SUPERFAMILY"/>
    <property type="match status" value="1"/>
</dbReference>
<proteinExistence type="predicted"/>
<dbReference type="Gene3D" id="3.90.1150.10">
    <property type="entry name" value="Aspartate Aminotransferase, domain 1"/>
    <property type="match status" value="1"/>
</dbReference>
<reference evidence="2" key="1">
    <citation type="journal article" date="2021" name="New Phytol.">
        <title>Evolutionary innovations through gain and loss of genes in the ectomycorrhizal Boletales.</title>
        <authorList>
            <person name="Wu G."/>
            <person name="Miyauchi S."/>
            <person name="Morin E."/>
            <person name="Kuo A."/>
            <person name="Drula E."/>
            <person name="Varga T."/>
            <person name="Kohler A."/>
            <person name="Feng B."/>
            <person name="Cao Y."/>
            <person name="Lipzen A."/>
            <person name="Daum C."/>
            <person name="Hundley H."/>
            <person name="Pangilinan J."/>
            <person name="Johnson J."/>
            <person name="Barry K."/>
            <person name="LaButti K."/>
            <person name="Ng V."/>
            <person name="Ahrendt S."/>
            <person name="Min B."/>
            <person name="Choi I.G."/>
            <person name="Park H."/>
            <person name="Plett J.M."/>
            <person name="Magnuson J."/>
            <person name="Spatafora J.W."/>
            <person name="Nagy L.G."/>
            <person name="Henrissat B."/>
            <person name="Grigoriev I.V."/>
            <person name="Yang Z.L."/>
            <person name="Xu J."/>
            <person name="Martin F.M."/>
        </authorList>
    </citation>
    <scope>NUCLEOTIDE SEQUENCE</scope>
    <source>
        <strain evidence="2">KKN 215</strain>
    </source>
</reference>
<dbReference type="OrthoDB" id="420046at2759"/>
<dbReference type="PANTHER" id="PTHR43586">
    <property type="entry name" value="CYSTEINE DESULFURASE"/>
    <property type="match status" value="1"/>
</dbReference>
<dbReference type="Proteomes" id="UP000813824">
    <property type="component" value="Unassembled WGS sequence"/>
</dbReference>
<dbReference type="GO" id="GO:0016740">
    <property type="term" value="F:transferase activity"/>
    <property type="evidence" value="ECO:0007669"/>
    <property type="project" value="UniProtKB-KW"/>
</dbReference>
<dbReference type="InterPro" id="IPR015421">
    <property type="entry name" value="PyrdxlP-dep_Trfase_major"/>
</dbReference>
<dbReference type="InterPro" id="IPR015424">
    <property type="entry name" value="PyrdxlP-dep_Trfase"/>
</dbReference>
<comment type="caution">
    <text evidence="2">The sequence shown here is derived from an EMBL/GenBank/DDBJ whole genome shotgun (WGS) entry which is preliminary data.</text>
</comment>
<dbReference type="AlphaFoldDB" id="A0A8K0UGJ4"/>
<dbReference type="Pfam" id="PF00266">
    <property type="entry name" value="Aminotran_5"/>
    <property type="match status" value="1"/>
</dbReference>
<name>A0A8K0UGJ4_9AGAR</name>
<evidence type="ECO:0000313" key="3">
    <source>
        <dbReference type="Proteomes" id="UP000813824"/>
    </source>
</evidence>
<gene>
    <name evidence="2" type="ORF">BXZ70DRAFT_1011496</name>
</gene>
<dbReference type="InterPro" id="IPR000192">
    <property type="entry name" value="Aminotrans_V_dom"/>
</dbReference>
<organism evidence="2 3">
    <name type="scientific">Cristinia sonorae</name>
    <dbReference type="NCBI Taxonomy" id="1940300"/>
    <lineage>
        <taxon>Eukaryota</taxon>
        <taxon>Fungi</taxon>
        <taxon>Dikarya</taxon>
        <taxon>Basidiomycota</taxon>
        <taxon>Agaricomycotina</taxon>
        <taxon>Agaricomycetes</taxon>
        <taxon>Agaricomycetidae</taxon>
        <taxon>Agaricales</taxon>
        <taxon>Pleurotineae</taxon>
        <taxon>Stephanosporaceae</taxon>
        <taxon>Cristinia</taxon>
    </lineage>
</organism>
<keyword evidence="2" id="KW-0808">Transferase</keyword>
<dbReference type="InterPro" id="IPR015422">
    <property type="entry name" value="PyrdxlP-dep_Trfase_small"/>
</dbReference>
<dbReference type="SUPFAM" id="SSF53383">
    <property type="entry name" value="PLP-dependent transferases"/>
    <property type="match status" value="1"/>
</dbReference>
<dbReference type="Gene3D" id="3.40.640.10">
    <property type="entry name" value="Type I PLP-dependent aspartate aminotransferase-like (Major domain)"/>
    <property type="match status" value="1"/>
</dbReference>
<protein>
    <submittedName>
        <fullName evidence="2">PLP-dependent transferase</fullName>
    </submittedName>
</protein>
<dbReference type="EMBL" id="JAEVFJ010000039">
    <property type="protein sequence ID" value="KAH8088987.1"/>
    <property type="molecule type" value="Genomic_DNA"/>
</dbReference>
<accession>A0A8K0UGJ4</accession>
<evidence type="ECO:0000259" key="1">
    <source>
        <dbReference type="Pfam" id="PF00266"/>
    </source>
</evidence>
<keyword evidence="3" id="KW-1185">Reference proteome</keyword>
<sequence length="427" mass="46316">MTAVQLDVAAARSAFPAVSSNSYIFADNAGGSQCLRAVAERVTDYLLNTNVQLGADYSVSVISTNRVAEGVEAARQLLNAASVDEVAFGGSSSMLAENLSRALEADVVEGEEIIVTGEHEANAGPWKRLASRRGLTIKVWNATPSPKTPNNPYSVSLHLETLLPLITSKTRLVAFTACSNILGSIVPVKKVIAAIKAKAREVGARKVETSVDCVAYAPHRRIDVQDWGVDYCFFSVYKVYGAHLSVLYTRAECIKSSLSSLTHHFLSYDNSSLKLQPGGTGYELVYSTTAVPEYLKSLSSAGTLEAGFELIAQHEQTLIRPLLTYLKSKESRGVRIVGEESADPSRVPTVSFVVVGPQKKSSKEIVRTFDQAGNIGIRYGHFYAYTLIEGLEPKIDLADAIVRISLVHYNTVEEVEKIIELLDLALV</sequence>
<evidence type="ECO:0000313" key="2">
    <source>
        <dbReference type="EMBL" id="KAH8088987.1"/>
    </source>
</evidence>
<feature type="domain" description="Aminotransferase class V" evidence="1">
    <location>
        <begin position="24"/>
        <end position="417"/>
    </location>
</feature>